<reference evidence="1 2" key="1">
    <citation type="submission" date="2024-04" db="EMBL/GenBank/DDBJ databases">
        <title>Tritrichomonas musculus Genome.</title>
        <authorList>
            <person name="Alves-Ferreira E."/>
            <person name="Grigg M."/>
            <person name="Lorenzi H."/>
            <person name="Galac M."/>
        </authorList>
    </citation>
    <scope>NUCLEOTIDE SEQUENCE [LARGE SCALE GENOMIC DNA]</scope>
    <source>
        <strain evidence="1 2">EAF2021</strain>
    </source>
</reference>
<dbReference type="Proteomes" id="UP001470230">
    <property type="component" value="Unassembled WGS sequence"/>
</dbReference>
<evidence type="ECO:0000313" key="1">
    <source>
        <dbReference type="EMBL" id="KAK8882914.1"/>
    </source>
</evidence>
<name>A0ABR2JVL5_9EUKA</name>
<keyword evidence="2" id="KW-1185">Reference proteome</keyword>
<evidence type="ECO:0000313" key="2">
    <source>
        <dbReference type="Proteomes" id="UP001470230"/>
    </source>
</evidence>
<sequence length="177" mass="20893">MFTEVTVPAQIILRDKALKKDGLKFVDKLIRIDDQPFWESVSLINRIQSKMLSTTNSLESFHGQINKQTPRRNNFWKAFYKLVSEYFLYEKRTTLQQGFHLCEERMKQQISEYKTTITSCQCGGNKFLSAIMNIDFPYAHRIYTGAEFPECLVASITIKYQWTTIMKLDVELLEFEY</sequence>
<comment type="caution">
    <text evidence="1">The sequence shown here is derived from an EMBL/GenBank/DDBJ whole genome shotgun (WGS) entry which is preliminary data.</text>
</comment>
<accession>A0ABR2JVL5</accession>
<dbReference type="EMBL" id="JAPFFF010000009">
    <property type="protein sequence ID" value="KAK8882914.1"/>
    <property type="molecule type" value="Genomic_DNA"/>
</dbReference>
<protein>
    <submittedName>
        <fullName evidence="1">Uncharacterized protein</fullName>
    </submittedName>
</protein>
<gene>
    <name evidence="1" type="ORF">M9Y10_045559</name>
</gene>
<proteinExistence type="predicted"/>
<organism evidence="1 2">
    <name type="scientific">Tritrichomonas musculus</name>
    <dbReference type="NCBI Taxonomy" id="1915356"/>
    <lineage>
        <taxon>Eukaryota</taxon>
        <taxon>Metamonada</taxon>
        <taxon>Parabasalia</taxon>
        <taxon>Tritrichomonadida</taxon>
        <taxon>Tritrichomonadidae</taxon>
        <taxon>Tritrichomonas</taxon>
    </lineage>
</organism>